<gene>
    <name evidence="1" type="ORF">CLOSTASPAR_06308</name>
</gene>
<sequence>MPNNPFGIPDEVLLAMVNAAIQQKGQQTKSHTPENPFKVDPAAMAKKSASTAKQLYDAYVEVGFTAEQAFDLVKGILTAKKN</sequence>
<dbReference type="HOGENOM" id="CLU_2552187_0_0_9"/>
<protein>
    <submittedName>
        <fullName evidence="1">Uncharacterized protein</fullName>
    </submittedName>
</protein>
<reference evidence="1 2" key="1">
    <citation type="submission" date="2009-02" db="EMBL/GenBank/DDBJ databases">
        <title>Draft genome sequence of Clostridium asparagiforme (DSM 15981).</title>
        <authorList>
            <person name="Sudarsanam P."/>
            <person name="Ley R."/>
            <person name="Guruge J."/>
            <person name="Turnbaugh P.J."/>
            <person name="Mahowald M."/>
            <person name="Liep D."/>
            <person name="Gordon J."/>
        </authorList>
    </citation>
    <scope>NUCLEOTIDE SEQUENCE [LARGE SCALE GENOMIC DNA]</scope>
    <source>
        <strain evidence="1 2">DSM 15981</strain>
    </source>
</reference>
<proteinExistence type="predicted"/>
<evidence type="ECO:0000313" key="2">
    <source>
        <dbReference type="Proteomes" id="UP000004756"/>
    </source>
</evidence>
<dbReference type="AlphaFoldDB" id="C0DAK5"/>
<dbReference type="RefSeq" id="WP_007719024.1">
    <property type="nucleotide sequence ID" value="NZ_CP102272.1"/>
</dbReference>
<evidence type="ECO:0000313" key="1">
    <source>
        <dbReference type="EMBL" id="EEG51635.1"/>
    </source>
</evidence>
<accession>C0DAK5</accession>
<name>C0DAK5_9FIRM</name>
<keyword evidence="2" id="KW-1185">Reference proteome</keyword>
<comment type="caution">
    <text evidence="1">The sequence shown here is derived from an EMBL/GenBank/DDBJ whole genome shotgun (WGS) entry which is preliminary data.</text>
</comment>
<organism evidence="1 2">
    <name type="scientific">[Clostridium] asparagiforme DSM 15981</name>
    <dbReference type="NCBI Taxonomy" id="518636"/>
    <lineage>
        <taxon>Bacteria</taxon>
        <taxon>Bacillati</taxon>
        <taxon>Bacillota</taxon>
        <taxon>Clostridia</taxon>
        <taxon>Lachnospirales</taxon>
        <taxon>Lachnospiraceae</taxon>
        <taxon>Enterocloster</taxon>
    </lineage>
</organism>
<dbReference type="EMBL" id="ACCJ01000536">
    <property type="protein sequence ID" value="EEG51635.1"/>
    <property type="molecule type" value="Genomic_DNA"/>
</dbReference>
<dbReference type="Proteomes" id="UP000004756">
    <property type="component" value="Unassembled WGS sequence"/>
</dbReference>